<dbReference type="EMBL" id="JAJJHW010001127">
    <property type="protein sequence ID" value="KAH8377242.1"/>
    <property type="molecule type" value="Genomic_DNA"/>
</dbReference>
<protein>
    <submittedName>
        <fullName evidence="2">Uncharacterized protein</fullName>
    </submittedName>
</protein>
<evidence type="ECO:0000313" key="2">
    <source>
        <dbReference type="EMBL" id="KAH8377242.1"/>
    </source>
</evidence>
<reference evidence="2" key="1">
    <citation type="journal article" date="2021" name="Mol. Ecol. Resour.">
        <title>Phylogenomic analyses of the genus Drosophila reveals genomic signals of climate adaptation.</title>
        <authorList>
            <person name="Li F."/>
            <person name="Rane R.V."/>
            <person name="Luria V."/>
            <person name="Xiong Z."/>
            <person name="Chen J."/>
            <person name="Li Z."/>
            <person name="Catullo R.A."/>
            <person name="Griffin P.C."/>
            <person name="Schiffer M."/>
            <person name="Pearce S."/>
            <person name="Lee S.F."/>
            <person name="McElroy K."/>
            <person name="Stocker A."/>
            <person name="Shirriffs J."/>
            <person name="Cockerell F."/>
            <person name="Coppin C."/>
            <person name="Sgro C.M."/>
            <person name="Karger A."/>
            <person name="Cain J.W."/>
            <person name="Weber J.A."/>
            <person name="Santpere G."/>
            <person name="Kirschner M.W."/>
            <person name="Hoffmann A.A."/>
            <person name="Oakeshott J.G."/>
            <person name="Zhang G."/>
        </authorList>
    </citation>
    <scope>NUCLEOTIDE SEQUENCE</scope>
    <source>
        <strain evidence="2">BGI-SZ-2011g</strain>
    </source>
</reference>
<keyword evidence="3" id="KW-1185">Reference proteome</keyword>
<gene>
    <name evidence="2" type="ORF">KR093_004446</name>
</gene>
<keyword evidence="1" id="KW-0175">Coiled coil</keyword>
<dbReference type="Proteomes" id="UP001200034">
    <property type="component" value="Unassembled WGS sequence"/>
</dbReference>
<dbReference type="AlphaFoldDB" id="A0AAD4K472"/>
<sequence length="449" mass="51784">MSQQSTSSLESRFRENRKLQIQGKSVWQMVLDHAYPLPQAPPELCRDAFLAELLMPYEVAAESFLRAASVDSILSAKVKFQSTVEFTNDVEATLLNKMILTDRRKSISKPDSTSTELALSAPDLNKLMRERYGNIASAIAFMAVISQLQQLKHRMLIFRELWSMNVTVDKELRLFSWSIKDYFARFSQPNQVYLDTAERLLGSQIECFKFRMDLKEINRLIDAVIDDLRGKRDVCTSALEVIRDAEMDIEELLTNSQREATERHAEVTEASAKLPRSADPFGTRSKAIHTRINLNDFVYPIEARYRIKWAQTNMEQSIYGVELAEKQLSDQVVDLYKEIEAATRFWEISSMAFNAQVLELKDTILKREMQYDLSMEEAENHIQMTRQRLANAKNDLIFCKEQIPMFHKKIAEVKLLQARPPEMPVTVTHVTKRASRKSSKAKAQKKKAK</sequence>
<name>A0AAD4K472_9MUSC</name>
<accession>A0AAD4K472</accession>
<feature type="coiled-coil region" evidence="1">
    <location>
        <begin position="375"/>
        <end position="402"/>
    </location>
</feature>
<evidence type="ECO:0000313" key="3">
    <source>
        <dbReference type="Proteomes" id="UP001200034"/>
    </source>
</evidence>
<organism evidence="2 3">
    <name type="scientific">Drosophila rubida</name>
    <dbReference type="NCBI Taxonomy" id="30044"/>
    <lineage>
        <taxon>Eukaryota</taxon>
        <taxon>Metazoa</taxon>
        <taxon>Ecdysozoa</taxon>
        <taxon>Arthropoda</taxon>
        <taxon>Hexapoda</taxon>
        <taxon>Insecta</taxon>
        <taxon>Pterygota</taxon>
        <taxon>Neoptera</taxon>
        <taxon>Endopterygota</taxon>
        <taxon>Diptera</taxon>
        <taxon>Brachycera</taxon>
        <taxon>Muscomorpha</taxon>
        <taxon>Ephydroidea</taxon>
        <taxon>Drosophilidae</taxon>
        <taxon>Drosophila</taxon>
    </lineage>
</organism>
<proteinExistence type="predicted"/>
<comment type="caution">
    <text evidence="2">The sequence shown here is derived from an EMBL/GenBank/DDBJ whole genome shotgun (WGS) entry which is preliminary data.</text>
</comment>
<evidence type="ECO:0000256" key="1">
    <source>
        <dbReference type="SAM" id="Coils"/>
    </source>
</evidence>